<keyword evidence="5" id="KW-0375">Hydrogen ion transport</keyword>
<dbReference type="Ensembl" id="ENSCMIT00000001021.1">
    <property type="protein sequence ID" value="ENSCMIP00000000969.1"/>
    <property type="gene ID" value="ENSCMIG00000000654.1"/>
</dbReference>
<dbReference type="Gene3D" id="1.10.246.110">
    <property type="entry name" value="Mitochondrial ATP synthase-coupling factor 6"/>
    <property type="match status" value="1"/>
</dbReference>
<dbReference type="FunFam" id="1.10.246.110:FF:000001">
    <property type="entry name" value="ATP synthase-coupling factor 6, mitochondrial"/>
    <property type="match status" value="1"/>
</dbReference>
<proteinExistence type="evidence at transcript level"/>
<evidence type="ECO:0000256" key="12">
    <source>
        <dbReference type="ARBA" id="ARBA00064647"/>
    </source>
</evidence>
<evidence type="ECO:0000256" key="13">
    <source>
        <dbReference type="ARBA" id="ARBA00073749"/>
    </source>
</evidence>
<dbReference type="InterPro" id="IPR036204">
    <property type="entry name" value="ATP_synth_f6_sf_mt"/>
</dbReference>
<keyword evidence="9" id="KW-0472">Membrane</keyword>
<comment type="similarity">
    <text evidence="2">Belongs to the eukaryotic ATPase subunit F6 family.</text>
</comment>
<protein>
    <recommendedName>
        <fullName evidence="13">ATP synthase peripheral stalk subunit F6, mitochondrial</fullName>
    </recommendedName>
    <alternativeName>
        <fullName evidence="10">ATP synthase peripheral stalk subunit F6</fullName>
    </alternativeName>
</protein>
<dbReference type="RefSeq" id="XP_042189763.1">
    <property type="nucleotide sequence ID" value="XM_042333829.1"/>
</dbReference>
<evidence type="ECO:0000313" key="14">
    <source>
        <dbReference type="EMBL" id="AFK11439.1"/>
    </source>
</evidence>
<reference evidence="15" key="5">
    <citation type="submission" date="2025-05" db="UniProtKB">
        <authorList>
            <consortium name="Ensembl"/>
        </authorList>
    </citation>
    <scope>IDENTIFICATION</scope>
</reference>
<name>K4FUX5_CALMI</name>
<dbReference type="GO" id="GO:0005743">
    <property type="term" value="C:mitochondrial inner membrane"/>
    <property type="evidence" value="ECO:0007669"/>
    <property type="project" value="UniProtKB-SubCell"/>
</dbReference>
<dbReference type="STRING" id="7868.ENSCMIP00000000969"/>
<evidence type="ECO:0000256" key="4">
    <source>
        <dbReference type="ARBA" id="ARBA00022547"/>
    </source>
</evidence>
<dbReference type="AlphaFoldDB" id="K4FUX5"/>
<evidence type="ECO:0000256" key="11">
    <source>
        <dbReference type="ARBA" id="ARBA00059339"/>
    </source>
</evidence>
<dbReference type="RefSeq" id="NP_001279465.1">
    <property type="nucleotide sequence ID" value="NM_001292536.1"/>
</dbReference>
<accession>K4FUX5</accession>
<comment type="subcellular location">
    <subcellularLocation>
        <location evidence="1">Mitochondrion inner membrane</location>
    </subcellularLocation>
</comment>
<keyword evidence="7" id="KW-0406">Ion transport</keyword>
<evidence type="ECO:0000313" key="15">
    <source>
        <dbReference type="Ensembl" id="ENSCMIP00000000969.1"/>
    </source>
</evidence>
<dbReference type="OMA" id="RRNIGMS"/>
<evidence type="ECO:0000256" key="3">
    <source>
        <dbReference type="ARBA" id="ARBA00022448"/>
    </source>
</evidence>
<reference evidence="16" key="1">
    <citation type="journal article" date="2006" name="Science">
        <title>Ancient noncoding elements conserved in the human genome.</title>
        <authorList>
            <person name="Venkatesh B."/>
            <person name="Kirkness E.F."/>
            <person name="Loh Y.H."/>
            <person name="Halpern A.L."/>
            <person name="Lee A.P."/>
            <person name="Johnson J."/>
            <person name="Dandona N."/>
            <person name="Viswanathan L.D."/>
            <person name="Tay A."/>
            <person name="Venter J.C."/>
            <person name="Strausberg R.L."/>
            <person name="Brenner S."/>
        </authorList>
    </citation>
    <scope>NUCLEOTIDE SEQUENCE [LARGE SCALE GENOMIC DNA]</scope>
</reference>
<evidence type="ECO:0000256" key="7">
    <source>
        <dbReference type="ARBA" id="ARBA00023065"/>
    </source>
</evidence>
<reference evidence="14" key="3">
    <citation type="journal article" date="2012" name="PLoS ONE">
        <title>Sequencing and Analysis of Full-Length cDNAs, 5'-ESTs and 3'-ESTs from a Cartilaginous Fish, the Elephant Shark (Callorhinchus milii).</title>
        <authorList>
            <person name="Tan Y.Y."/>
            <person name="Kodzius R."/>
            <person name="Tay B.H."/>
            <person name="Tay A."/>
            <person name="Brenner S."/>
            <person name="Venkatesh B."/>
        </authorList>
    </citation>
    <scope>NUCLEOTIDE SEQUENCE</scope>
    <source>
        <tissue evidence="14">Spleen</tissue>
    </source>
</reference>
<evidence type="ECO:0000256" key="9">
    <source>
        <dbReference type="ARBA" id="ARBA00023136"/>
    </source>
</evidence>
<dbReference type="KEGG" id="cmk:103188602"/>
<evidence type="ECO:0000256" key="1">
    <source>
        <dbReference type="ARBA" id="ARBA00004273"/>
    </source>
</evidence>
<dbReference type="SUPFAM" id="SSF111357">
    <property type="entry name" value="Mitochondrial ATP synthase coupling factor 6"/>
    <property type="match status" value="1"/>
</dbReference>
<keyword evidence="16" id="KW-1185">Reference proteome</keyword>
<keyword evidence="4" id="KW-0138">CF(0)</keyword>
<sequence>MLPQRLLRLSTALRFAISTHLQRNIGSTAVLFNTTVDPIKKLYVDKIREFDSKSKKAGAPADAGPEYQKMMNDEIAKLQRLYGGGDLLAFPEFTFQEPKLEETGK</sequence>
<evidence type="ECO:0000256" key="6">
    <source>
        <dbReference type="ARBA" id="ARBA00022792"/>
    </source>
</evidence>
<keyword evidence="6" id="KW-0999">Mitochondrion inner membrane</keyword>
<dbReference type="InterPro" id="IPR008387">
    <property type="entry name" value="ATP_synth_f6_mt"/>
</dbReference>
<dbReference type="PIRSF" id="PIRSF002455">
    <property type="entry name" value="ATP_synthase_coupling_factor_6"/>
    <property type="match status" value="1"/>
</dbReference>
<comment type="subunit">
    <text evidence="12">Component of the ATP synthase complex composed at least of ATP5F1A/subunit alpha, ATP5F1B/subunit beta, ATP5MC1/subunit c (homooctomer), MT-ATP6/subunit a, MT-ATP8/subunit 8, ATP5ME/subunit e, ATP5MF/subunit f, ATP5MG/subunit g, ATP5MK/subunit k, ATP5MJ/subunit j, ATP5F1C/subunit gamma, ATP5F1D/subunit delta, ATP5F1E/subunit epsilon, ATP5PF/subunit F6, ATP5PB/subunit b, ATP5PD/subunit d, ATP5PO/subunit OSCP. ATP synthase complex consists of a soluble F(1) head domain (subunits alpha(3) and beta(3)) - the catalytic core - and a membrane F(0) domain - the membrane proton channel (subunits c, a, 8, e, f, g, k and j). These two domains are linked by a central stalk (subunits gamma, delta, and epsilon) rotating inside the F1 region and a stationary peripheral stalk (subunits F6, b, d, and OSCP).</text>
</comment>
<dbReference type="GeneTree" id="ENSGT00390000008902"/>
<evidence type="ECO:0000256" key="2">
    <source>
        <dbReference type="ARBA" id="ARBA00007346"/>
    </source>
</evidence>
<dbReference type="PANTHER" id="PTHR12441">
    <property type="entry name" value="ATP SYNTHASE COUPLING FACTOR 6, MITOCHONDRIAL"/>
    <property type="match status" value="1"/>
</dbReference>
<evidence type="ECO:0000256" key="8">
    <source>
        <dbReference type="ARBA" id="ARBA00023128"/>
    </source>
</evidence>
<evidence type="ECO:0000256" key="5">
    <source>
        <dbReference type="ARBA" id="ARBA00022781"/>
    </source>
</evidence>
<comment type="function">
    <text evidence="11">Subunit F6, of the mitochondrial membrane ATP synthase complex (F(1)F(0) ATP synthase or Complex V) that produces ATP from ADP in the presence of a proton gradient across the membrane which is generated by electron transport complexes of the respiratory chain. ATP synthase complex consist of a soluble F(1) head domain - the catalytic core - and a membrane F(1) domain - the membrane proton channel. These two domains are linked by a central stalk rotating inside the F(1) region and a stationary peripheral stalk. During catalysis, ATP synthesis in the catalytic domain of F(1) is coupled via a rotary mechanism of the central stalk subunits to proton translocation. In vivo, can only synthesize ATP although its ATP hydrolase activity can be activated artificially in vitro. Part of the complex F(0) domain. Part of the complex F(0) domain and the peripheric stalk, which acts as a stator to hold the catalytic alpha(3)beta(3) subcomplex and subunit a/ATP6 static relative to the rotary elements.</text>
</comment>
<dbReference type="GO" id="GO:0015986">
    <property type="term" value="P:proton motive force-driven ATP synthesis"/>
    <property type="evidence" value="ECO:0007669"/>
    <property type="project" value="InterPro"/>
</dbReference>
<evidence type="ECO:0000313" key="16">
    <source>
        <dbReference type="Proteomes" id="UP000314986"/>
    </source>
</evidence>
<dbReference type="Pfam" id="PF05511">
    <property type="entry name" value="ATP-synt_F6"/>
    <property type="match status" value="1"/>
</dbReference>
<dbReference type="Proteomes" id="UP000314986">
    <property type="component" value="Unassembled WGS sequence"/>
</dbReference>
<dbReference type="PANTHER" id="PTHR12441:SF10">
    <property type="entry name" value="ATP SYNTHASE-COUPLING FACTOR 6, MITOCHONDRIAL"/>
    <property type="match status" value="1"/>
</dbReference>
<dbReference type="OrthoDB" id="8902296at2759"/>
<dbReference type="GO" id="GO:0045259">
    <property type="term" value="C:proton-transporting ATP synthase complex"/>
    <property type="evidence" value="ECO:0007669"/>
    <property type="project" value="UniProtKB-KW"/>
</dbReference>
<keyword evidence="8" id="KW-0496">Mitochondrion</keyword>
<reference evidence="16" key="2">
    <citation type="journal article" date="2007" name="PLoS Biol.">
        <title>Survey sequencing and comparative analysis of the elephant shark (Callorhinchus milii) genome.</title>
        <authorList>
            <person name="Venkatesh B."/>
            <person name="Kirkness E.F."/>
            <person name="Loh Y.H."/>
            <person name="Halpern A.L."/>
            <person name="Lee A.P."/>
            <person name="Johnson J."/>
            <person name="Dandona N."/>
            <person name="Viswanathan L.D."/>
            <person name="Tay A."/>
            <person name="Venter J.C."/>
            <person name="Strausberg R.L."/>
            <person name="Brenner S."/>
        </authorList>
    </citation>
    <scope>NUCLEOTIDE SEQUENCE [LARGE SCALE GENOMIC DNA]</scope>
</reference>
<dbReference type="GO" id="GO:0015078">
    <property type="term" value="F:proton transmembrane transporter activity"/>
    <property type="evidence" value="ECO:0007669"/>
    <property type="project" value="InterPro"/>
</dbReference>
<keyword evidence="3" id="KW-0813">Transport</keyword>
<evidence type="ECO:0000256" key="10">
    <source>
        <dbReference type="ARBA" id="ARBA00029863"/>
    </source>
</evidence>
<organism evidence="14">
    <name type="scientific">Callorhinchus milii</name>
    <name type="common">Ghost shark</name>
    <dbReference type="NCBI Taxonomy" id="7868"/>
    <lineage>
        <taxon>Eukaryota</taxon>
        <taxon>Metazoa</taxon>
        <taxon>Chordata</taxon>
        <taxon>Craniata</taxon>
        <taxon>Vertebrata</taxon>
        <taxon>Chondrichthyes</taxon>
        <taxon>Holocephali</taxon>
        <taxon>Chimaeriformes</taxon>
        <taxon>Callorhinchidae</taxon>
        <taxon>Callorhinchus</taxon>
    </lineage>
</organism>
<gene>
    <name evidence="15" type="primary">atp5pf</name>
</gene>
<reference evidence="16" key="4">
    <citation type="journal article" date="2014" name="Nature">
        <title>Elephant shark genome provides unique insights into gnathostome evolution.</title>
        <authorList>
            <consortium name="International Elephant Shark Genome Sequencing Consortium"/>
            <person name="Venkatesh B."/>
            <person name="Lee A.P."/>
            <person name="Ravi V."/>
            <person name="Maurya A.K."/>
            <person name="Lian M.M."/>
            <person name="Swann J.B."/>
            <person name="Ohta Y."/>
            <person name="Flajnik M.F."/>
            <person name="Sutoh Y."/>
            <person name="Kasahara M."/>
            <person name="Hoon S."/>
            <person name="Gangu V."/>
            <person name="Roy S.W."/>
            <person name="Irimia M."/>
            <person name="Korzh V."/>
            <person name="Kondrychyn I."/>
            <person name="Lim Z.W."/>
            <person name="Tay B.H."/>
            <person name="Tohari S."/>
            <person name="Kong K.W."/>
            <person name="Ho S."/>
            <person name="Lorente-Galdos B."/>
            <person name="Quilez J."/>
            <person name="Marques-Bonet T."/>
            <person name="Raney B.J."/>
            <person name="Ingham P.W."/>
            <person name="Tay A."/>
            <person name="Hillier L.W."/>
            <person name="Minx P."/>
            <person name="Boehm T."/>
            <person name="Wilson R.K."/>
            <person name="Brenner S."/>
            <person name="Warren W.C."/>
        </authorList>
    </citation>
    <scope>NUCLEOTIDE SEQUENCE [LARGE SCALE GENOMIC DNA]</scope>
</reference>
<dbReference type="GeneID" id="103188602"/>
<dbReference type="EMBL" id="JX053211">
    <property type="protein sequence ID" value="AFK11439.1"/>
    <property type="molecule type" value="mRNA"/>
</dbReference>
<dbReference type="CTD" id="522"/>